<evidence type="ECO:0000313" key="2">
    <source>
        <dbReference type="EMBL" id="MDQ0457751.1"/>
    </source>
</evidence>
<evidence type="ECO:0008006" key="4">
    <source>
        <dbReference type="Google" id="ProtNLM"/>
    </source>
</evidence>
<comment type="caution">
    <text evidence="2">The sequence shown here is derived from an EMBL/GenBank/DDBJ whole genome shotgun (WGS) entry which is preliminary data.</text>
</comment>
<reference evidence="2 3" key="1">
    <citation type="submission" date="2023-07" db="EMBL/GenBank/DDBJ databases">
        <title>Genomic Encyclopedia of Type Strains, Phase IV (KMG-IV): sequencing the most valuable type-strain genomes for metagenomic binning, comparative biology and taxonomic classification.</title>
        <authorList>
            <person name="Goeker M."/>
        </authorList>
    </citation>
    <scope>NUCLEOTIDE SEQUENCE [LARGE SCALE GENOMIC DNA]</scope>
    <source>
        <strain evidence="2 3">DSM 100301</strain>
    </source>
</reference>
<gene>
    <name evidence="2" type="ORF">QO005_004109</name>
</gene>
<dbReference type="RefSeq" id="WP_307159852.1">
    <property type="nucleotide sequence ID" value="NZ_JAUSWH010000017.1"/>
</dbReference>
<protein>
    <recommendedName>
        <fullName evidence="4">PA14 domain-containing protein</fullName>
    </recommendedName>
</protein>
<dbReference type="EMBL" id="JAUSWH010000017">
    <property type="protein sequence ID" value="MDQ0457751.1"/>
    <property type="molecule type" value="Genomic_DNA"/>
</dbReference>
<sequence length="435" mass="44285">MHSRKLGFGMAIVVTSMFVPEARAESGSALALIGPGSSMMEATLAGKLAEARSESGETPVEAPSNSGGAVKVEDGAISIEKAYEGDLPGGLSGKVETKIKFDRCPNSDGRVSISLSSRSVVSRKGGTANATVNVTVDGILQFDDEARNAGLVADTNVDYTASGSESGGKANIRWTRVGDTPVRDRIVNTPGGEATAGAVDIADSIRATAELAAGQIVIGIERAIENGHCVTLSVETTPSKRSKVAPSTAFDVLAKPRARMDGQPTGGTVVATLQGGATLNPANTRVRADAQFSYGAPGTANQKASVNLVARSKRGVGLASVDFDTDTAAFFASGGANAYHGEGNICDFSKPFVISGSGVTNTFTPTDATHGTYAYEGVLGGFAVWGKGSYVVTLSPDGSAGKLVSSGGGSVKTPMGVFRNEGSEVYELTPGTPCS</sequence>
<name>A0ABU0IHU6_9HYPH</name>
<proteinExistence type="predicted"/>
<accession>A0ABU0IHU6</accession>
<evidence type="ECO:0000313" key="3">
    <source>
        <dbReference type="Proteomes" id="UP001235269"/>
    </source>
</evidence>
<feature type="region of interest" description="Disordered" evidence="1">
    <location>
        <begin position="50"/>
        <end position="69"/>
    </location>
</feature>
<keyword evidence="3" id="KW-1185">Reference proteome</keyword>
<dbReference type="Proteomes" id="UP001235269">
    <property type="component" value="Unassembled WGS sequence"/>
</dbReference>
<evidence type="ECO:0000256" key="1">
    <source>
        <dbReference type="SAM" id="MobiDB-lite"/>
    </source>
</evidence>
<organism evidence="2 3">
    <name type="scientific">Rhizobium paknamense</name>
    <dbReference type="NCBI Taxonomy" id="1206817"/>
    <lineage>
        <taxon>Bacteria</taxon>
        <taxon>Pseudomonadati</taxon>
        <taxon>Pseudomonadota</taxon>
        <taxon>Alphaproteobacteria</taxon>
        <taxon>Hyphomicrobiales</taxon>
        <taxon>Rhizobiaceae</taxon>
        <taxon>Rhizobium/Agrobacterium group</taxon>
        <taxon>Rhizobium</taxon>
    </lineage>
</organism>